<proteinExistence type="inferred from homology"/>
<dbReference type="InterPro" id="IPR015424">
    <property type="entry name" value="PyrdxlP-dep_Trfase"/>
</dbReference>
<dbReference type="Proteomes" id="UP000017429">
    <property type="component" value="Chromosome"/>
</dbReference>
<keyword evidence="7" id="KW-0663">Pyridoxal phosphate</keyword>
<accession>V2RI73</accession>
<evidence type="ECO:0000313" key="11">
    <source>
        <dbReference type="EMBL" id="USF23075.1"/>
    </source>
</evidence>
<evidence type="ECO:0000256" key="4">
    <source>
        <dbReference type="ARBA" id="ARBA00018052"/>
    </source>
</evidence>
<keyword evidence="12" id="KW-1185">Reference proteome</keyword>
<evidence type="ECO:0000256" key="2">
    <source>
        <dbReference type="ARBA" id="ARBA00004982"/>
    </source>
</evidence>
<dbReference type="OrthoDB" id="9804474at2"/>
<feature type="domain" description="Aminotransferase class I/classII large" evidence="10">
    <location>
        <begin position="35"/>
        <end position="405"/>
    </location>
</feature>
<evidence type="ECO:0000256" key="7">
    <source>
        <dbReference type="ARBA" id="ARBA00022898"/>
    </source>
</evidence>
<name>V2RI73_9BACT</name>
<comment type="catalytic activity">
    <reaction evidence="8">
        <text>(2S,6S)-2,6-diaminopimelate + 2-oxoglutarate = (S)-2,3,4,5-tetrahydrodipicolinate + L-glutamate + H2O + H(+)</text>
        <dbReference type="Rhea" id="RHEA:23988"/>
        <dbReference type="ChEBI" id="CHEBI:15377"/>
        <dbReference type="ChEBI" id="CHEBI:15378"/>
        <dbReference type="ChEBI" id="CHEBI:16810"/>
        <dbReference type="ChEBI" id="CHEBI:16845"/>
        <dbReference type="ChEBI" id="CHEBI:29985"/>
        <dbReference type="ChEBI" id="CHEBI:57609"/>
        <dbReference type="EC" id="2.6.1.83"/>
    </reaction>
</comment>
<dbReference type="FunFam" id="3.40.640.10:FF:000099">
    <property type="entry name" value="LL-diaminopimelate aminotransferase, chloroplastic"/>
    <property type="match status" value="1"/>
</dbReference>
<dbReference type="HAMAP" id="MF_01642">
    <property type="entry name" value="DapL_aminotrans_1"/>
    <property type="match status" value="1"/>
</dbReference>
<dbReference type="RefSeq" id="WP_023276146.1">
    <property type="nucleotide sequence ID" value="NZ_CP097562.1"/>
</dbReference>
<dbReference type="KEGG" id="msch:N508_000130"/>
<reference evidence="11" key="2">
    <citation type="submission" date="2022-05" db="EMBL/GenBank/DDBJ databases">
        <authorList>
            <person name="Proctor A.L."/>
            <person name="Phillips G.J."/>
            <person name="Wannemuehler M.J."/>
        </authorList>
    </citation>
    <scope>NUCLEOTIDE SEQUENCE</scope>
    <source>
        <strain evidence="11">ASF457</strain>
    </source>
</reference>
<evidence type="ECO:0000313" key="12">
    <source>
        <dbReference type="Proteomes" id="UP000017429"/>
    </source>
</evidence>
<dbReference type="Pfam" id="PF00155">
    <property type="entry name" value="Aminotran_1_2"/>
    <property type="match status" value="1"/>
</dbReference>
<dbReference type="GO" id="GO:0009089">
    <property type="term" value="P:lysine biosynthetic process via diaminopimelate"/>
    <property type="evidence" value="ECO:0007669"/>
    <property type="project" value="UniProtKB-UniPathway"/>
</dbReference>
<evidence type="ECO:0000256" key="3">
    <source>
        <dbReference type="ARBA" id="ARBA00013138"/>
    </source>
</evidence>
<dbReference type="InterPro" id="IPR015421">
    <property type="entry name" value="PyrdxlP-dep_Trfase_major"/>
</dbReference>
<dbReference type="EMBL" id="CP097562">
    <property type="protein sequence ID" value="USF23075.1"/>
    <property type="molecule type" value="Genomic_DNA"/>
</dbReference>
<evidence type="ECO:0000256" key="8">
    <source>
        <dbReference type="ARBA" id="ARBA00051934"/>
    </source>
</evidence>
<dbReference type="PANTHER" id="PTHR43144">
    <property type="entry name" value="AMINOTRANSFERASE"/>
    <property type="match status" value="1"/>
</dbReference>
<evidence type="ECO:0000259" key="10">
    <source>
        <dbReference type="Pfam" id="PF00155"/>
    </source>
</evidence>
<dbReference type="AlphaFoldDB" id="V2RI73"/>
<dbReference type="Gene3D" id="3.90.1150.10">
    <property type="entry name" value="Aspartate Aminotransferase, domain 1"/>
    <property type="match status" value="1"/>
</dbReference>
<evidence type="ECO:0000256" key="1">
    <source>
        <dbReference type="ARBA" id="ARBA00001933"/>
    </source>
</evidence>
<dbReference type="GO" id="GO:0010285">
    <property type="term" value="F:L,L-diaminopimelate aminotransferase activity"/>
    <property type="evidence" value="ECO:0007669"/>
    <property type="project" value="UniProtKB-EC"/>
</dbReference>
<keyword evidence="6 11" id="KW-0808">Transferase</keyword>
<dbReference type="EC" id="2.6.1.83" evidence="3 9"/>
<dbReference type="SUPFAM" id="SSF53383">
    <property type="entry name" value="PLP-dependent transferases"/>
    <property type="match status" value="1"/>
</dbReference>
<evidence type="ECO:0000256" key="5">
    <source>
        <dbReference type="ARBA" id="ARBA00022576"/>
    </source>
</evidence>
<dbReference type="eggNOG" id="COG0436">
    <property type="taxonomic scope" value="Bacteria"/>
</dbReference>
<sequence length="411" mass="45789">MAKINSNYLLLPNSYLFAEIAKKIKAYQKANPKADIIKMGIGDVTHPLTNSIVTAMEKAAKEMAESSTFRGYGPEQGYDFLVNAVINGEYKSRNIDIAPDEIFISDGSKCDIANIQEIFDINSTVAITDPVYPVYLDSNIMAGRSGRLNDKGYFEKIIYMSSTKENNFKPSFPAKHADLIYICSPNNPTGAALTKAELKSWVEYALENKSIILYDSAYSAYIQEEDVCGSIYEIPDAKKVAVEFKSFSKTAGFTGIRCAFTVVPKELYAFDDMGNKVALNKLWNRRQTTKFNGVSYITQRAAEAVYSEQGMKETKEVIKYYMNNAAIILCGLKQAGFEAYGGVNAPYIWWKIPDGIKSFDFLDILLEKYQIVGTPGSGFGPCGEGYFRLTAFNSQEKTKEAMQKIYKAASN</sequence>
<dbReference type="Gene3D" id="3.40.640.10">
    <property type="entry name" value="Type I PLP-dependent aspartate aminotransferase-like (Major domain)"/>
    <property type="match status" value="1"/>
</dbReference>
<evidence type="ECO:0000256" key="9">
    <source>
        <dbReference type="NCBIfam" id="TIGR03542"/>
    </source>
</evidence>
<reference evidence="11" key="3">
    <citation type="submission" date="2022-06" db="EMBL/GenBank/DDBJ databases">
        <title>Resources to Facilitate Use of the Altered Schaedler Flora (ASF) Mouse Model to Study Microbiome Function.</title>
        <authorList>
            <person name="Proctor A."/>
            <person name="Parvinroo S."/>
            <person name="Richie T."/>
            <person name="Jia X."/>
            <person name="Lee S.T.M."/>
            <person name="Karp P.D."/>
            <person name="Paley S."/>
            <person name="Kostic A.D."/>
            <person name="Pierre J.F."/>
            <person name="Wannemuehler M.J."/>
            <person name="Phillips G.J."/>
        </authorList>
    </citation>
    <scope>NUCLEOTIDE SEQUENCE</scope>
    <source>
        <strain evidence="11">ASF457</strain>
    </source>
</reference>
<evidence type="ECO:0000256" key="6">
    <source>
        <dbReference type="ARBA" id="ARBA00022679"/>
    </source>
</evidence>
<gene>
    <name evidence="11" type="primary">dapL_1</name>
    <name evidence="11" type="ORF">N508_000130</name>
</gene>
<dbReference type="GO" id="GO:0030170">
    <property type="term" value="F:pyridoxal phosphate binding"/>
    <property type="evidence" value="ECO:0007669"/>
    <property type="project" value="UniProtKB-UniRule"/>
</dbReference>
<protein>
    <recommendedName>
        <fullName evidence="4 9">LL-diaminopimelate aminotransferase</fullName>
        <ecNumber evidence="3 9">2.6.1.83</ecNumber>
    </recommendedName>
</protein>
<comment type="cofactor">
    <cofactor evidence="1">
        <name>pyridoxal 5'-phosphate</name>
        <dbReference type="ChEBI" id="CHEBI:597326"/>
    </cofactor>
</comment>
<dbReference type="InterPro" id="IPR019942">
    <property type="entry name" value="DapL/ALD1"/>
</dbReference>
<dbReference type="InterPro" id="IPR004839">
    <property type="entry name" value="Aminotransferase_I/II_large"/>
</dbReference>
<dbReference type="CDD" id="cd00609">
    <property type="entry name" value="AAT_like"/>
    <property type="match status" value="1"/>
</dbReference>
<dbReference type="InterPro" id="IPR015422">
    <property type="entry name" value="PyrdxlP-dep_Trfase_small"/>
</dbReference>
<keyword evidence="5 11" id="KW-0032">Aminotransferase</keyword>
<comment type="pathway">
    <text evidence="2">Amino-acid biosynthesis; L-lysine biosynthesis via DAP pathway; LL-2,6-diaminopimelate from (S)-tetrahydrodipicolinate (aminotransferase route): step 1/1.</text>
</comment>
<reference evidence="11" key="1">
    <citation type="journal article" date="2014" name="Genome Announc.">
        <title>Draft genome sequences of the altered schaedler flora, a defined bacterial community from gnotobiotic mice.</title>
        <authorList>
            <person name="Wannemuehler M.J."/>
            <person name="Overstreet A.M."/>
            <person name="Ward D.V."/>
            <person name="Phillips G.J."/>
        </authorList>
    </citation>
    <scope>NUCLEOTIDE SEQUENCE</scope>
    <source>
        <strain evidence="11">ASF457</strain>
    </source>
</reference>
<dbReference type="NCBIfam" id="TIGR03542">
    <property type="entry name" value="DAPAT_plant"/>
    <property type="match status" value="1"/>
</dbReference>
<organism evidence="11 12">
    <name type="scientific">Mucispirillum schaedleri ASF457</name>
    <dbReference type="NCBI Taxonomy" id="1379858"/>
    <lineage>
        <taxon>Bacteria</taxon>
        <taxon>Pseudomonadati</taxon>
        <taxon>Deferribacterota</taxon>
        <taxon>Deferribacteres</taxon>
        <taxon>Deferribacterales</taxon>
        <taxon>Mucispirillaceae</taxon>
        <taxon>Mucispirillum</taxon>
    </lineage>
</organism>